<feature type="compositionally biased region" description="Basic residues" evidence="1">
    <location>
        <begin position="102"/>
        <end position="113"/>
    </location>
</feature>
<dbReference type="Proteomes" id="UP001215280">
    <property type="component" value="Unassembled WGS sequence"/>
</dbReference>
<evidence type="ECO:0000313" key="3">
    <source>
        <dbReference type="Proteomes" id="UP001215280"/>
    </source>
</evidence>
<name>A0AAD7J9Y6_9AGAR</name>
<proteinExistence type="predicted"/>
<feature type="compositionally biased region" description="Polar residues" evidence="1">
    <location>
        <begin position="1"/>
        <end position="16"/>
    </location>
</feature>
<gene>
    <name evidence="2" type="ORF">DFH07DRAFT_1022022</name>
</gene>
<feature type="region of interest" description="Disordered" evidence="1">
    <location>
        <begin position="1"/>
        <end position="58"/>
    </location>
</feature>
<feature type="compositionally biased region" description="Low complexity" evidence="1">
    <location>
        <begin position="137"/>
        <end position="150"/>
    </location>
</feature>
<evidence type="ECO:0000313" key="2">
    <source>
        <dbReference type="EMBL" id="KAJ7760253.1"/>
    </source>
</evidence>
<accession>A0AAD7J9Y6</accession>
<sequence>MSRRNTPQASGPTSANPYGEGAPHGDPFQVNTQATFAPIPPSHSNHPGLRHPSGHAEGPQMDMLVQMMQTLLQDTNELKGRVASIEARISSSTIPTLTRTTVAHRGRPTRSKTKATSSSRQGRTMDVSSDSDAHWIDPALADSSPDASADTDQDRESVADSDSFGSSNLTPTEHRALQGFISKLFRRVCDVPDGRWPDPELIRVNPTTNEIYPTPFFGVRVDEERNQKVFRVAEQAAIELQSFKSQWKEGQSDEAAARGKMKRTMDRRNKRRKQKATQINKVIERFAALYGIDPKALKMALHEQYLSDEVSGPEEESGETKAAWTVRLAAAAGKPLSPAALKNIHFLEVLVPTWRSDDYSTLIHNVEDFKVGESKPLDELNIKYTRVSLGRPSDRIPGYAPYDFGYKEDWLREARAIDATKNLVKDWGKYPVPDGCGLPMRGEVAGVDPRFDFSETDDNGHS</sequence>
<reference evidence="2" key="1">
    <citation type="submission" date="2023-03" db="EMBL/GenBank/DDBJ databases">
        <title>Massive genome expansion in bonnet fungi (Mycena s.s.) driven by repeated elements and novel gene families across ecological guilds.</title>
        <authorList>
            <consortium name="Lawrence Berkeley National Laboratory"/>
            <person name="Harder C.B."/>
            <person name="Miyauchi S."/>
            <person name="Viragh M."/>
            <person name="Kuo A."/>
            <person name="Thoen E."/>
            <person name="Andreopoulos B."/>
            <person name="Lu D."/>
            <person name="Skrede I."/>
            <person name="Drula E."/>
            <person name="Henrissat B."/>
            <person name="Morin E."/>
            <person name="Kohler A."/>
            <person name="Barry K."/>
            <person name="LaButti K."/>
            <person name="Morin E."/>
            <person name="Salamov A."/>
            <person name="Lipzen A."/>
            <person name="Mereny Z."/>
            <person name="Hegedus B."/>
            <person name="Baldrian P."/>
            <person name="Stursova M."/>
            <person name="Weitz H."/>
            <person name="Taylor A."/>
            <person name="Grigoriev I.V."/>
            <person name="Nagy L.G."/>
            <person name="Martin F."/>
            <person name="Kauserud H."/>
        </authorList>
    </citation>
    <scope>NUCLEOTIDE SEQUENCE</scope>
    <source>
        <strain evidence="2">CBHHK188m</strain>
    </source>
</reference>
<protein>
    <submittedName>
        <fullName evidence="2">Uncharacterized protein</fullName>
    </submittedName>
</protein>
<dbReference type="AlphaFoldDB" id="A0AAD7J9Y6"/>
<feature type="region of interest" description="Disordered" evidence="1">
    <location>
        <begin position="251"/>
        <end position="274"/>
    </location>
</feature>
<organism evidence="2 3">
    <name type="scientific">Mycena maculata</name>
    <dbReference type="NCBI Taxonomy" id="230809"/>
    <lineage>
        <taxon>Eukaryota</taxon>
        <taxon>Fungi</taxon>
        <taxon>Dikarya</taxon>
        <taxon>Basidiomycota</taxon>
        <taxon>Agaricomycotina</taxon>
        <taxon>Agaricomycetes</taxon>
        <taxon>Agaricomycetidae</taxon>
        <taxon>Agaricales</taxon>
        <taxon>Marasmiineae</taxon>
        <taxon>Mycenaceae</taxon>
        <taxon>Mycena</taxon>
    </lineage>
</organism>
<keyword evidence="3" id="KW-1185">Reference proteome</keyword>
<dbReference type="EMBL" id="JARJLG010000049">
    <property type="protein sequence ID" value="KAJ7760253.1"/>
    <property type="molecule type" value="Genomic_DNA"/>
</dbReference>
<evidence type="ECO:0000256" key="1">
    <source>
        <dbReference type="SAM" id="MobiDB-lite"/>
    </source>
</evidence>
<comment type="caution">
    <text evidence="2">The sequence shown here is derived from an EMBL/GenBank/DDBJ whole genome shotgun (WGS) entry which is preliminary data.</text>
</comment>
<feature type="compositionally biased region" description="Basic and acidic residues" evidence="1">
    <location>
        <begin position="251"/>
        <end position="267"/>
    </location>
</feature>
<feature type="region of interest" description="Disordered" evidence="1">
    <location>
        <begin position="96"/>
        <end position="171"/>
    </location>
</feature>